<keyword evidence="17 23" id="KW-0472">Membrane</keyword>
<reference evidence="26" key="2">
    <citation type="submission" date="2025-08" db="UniProtKB">
        <authorList>
            <consortium name="RefSeq"/>
        </authorList>
    </citation>
    <scope>IDENTIFICATION</scope>
    <source>
        <tissue evidence="26">Etiolated seedlings</tissue>
    </source>
</reference>
<evidence type="ECO:0000256" key="13">
    <source>
        <dbReference type="ARBA" id="ARBA00022741"/>
    </source>
</evidence>
<dbReference type="PANTHER" id="PTHR27000:SF771">
    <property type="entry name" value="LRR RECEPTOR-LIKE SERINE_THREONINE-PROTEIN KINASE FLS2"/>
    <property type="match status" value="1"/>
</dbReference>
<keyword evidence="5" id="KW-1003">Cell membrane</keyword>
<name>A0A1S2YU23_CICAR</name>
<evidence type="ECO:0000256" key="22">
    <source>
        <dbReference type="PROSITE-ProRule" id="PRU10141"/>
    </source>
</evidence>
<evidence type="ECO:0000256" key="21">
    <source>
        <dbReference type="ARBA" id="ARBA00048679"/>
    </source>
</evidence>
<dbReference type="STRING" id="3827.A0A1S2YU23"/>
<evidence type="ECO:0000256" key="9">
    <source>
        <dbReference type="ARBA" id="ARBA00022679"/>
    </source>
</evidence>
<evidence type="ECO:0000256" key="14">
    <source>
        <dbReference type="ARBA" id="ARBA00022777"/>
    </source>
</evidence>
<comment type="catalytic activity">
    <reaction evidence="20">
        <text>L-threonyl-[protein] + ATP = O-phospho-L-threonyl-[protein] + ADP + H(+)</text>
        <dbReference type="Rhea" id="RHEA:46608"/>
        <dbReference type="Rhea" id="RHEA-COMP:11060"/>
        <dbReference type="Rhea" id="RHEA-COMP:11605"/>
        <dbReference type="ChEBI" id="CHEBI:15378"/>
        <dbReference type="ChEBI" id="CHEBI:30013"/>
        <dbReference type="ChEBI" id="CHEBI:30616"/>
        <dbReference type="ChEBI" id="CHEBI:61977"/>
        <dbReference type="ChEBI" id="CHEBI:456216"/>
        <dbReference type="EC" id="2.7.11.1"/>
    </reaction>
</comment>
<dbReference type="Pfam" id="PF13855">
    <property type="entry name" value="LRR_8"/>
    <property type="match status" value="2"/>
</dbReference>
<dbReference type="FunFam" id="3.80.10.10:FF:000383">
    <property type="entry name" value="Leucine-rich repeat receptor protein kinase EMS1"/>
    <property type="match status" value="1"/>
</dbReference>
<dbReference type="FunFam" id="1.10.510.10:FF:000358">
    <property type="entry name" value="Putative leucine-rich repeat receptor-like serine/threonine-protein kinase"/>
    <property type="match status" value="1"/>
</dbReference>
<dbReference type="PANTHER" id="PTHR27000">
    <property type="entry name" value="LEUCINE-RICH REPEAT RECEPTOR-LIKE PROTEIN KINASE FAMILY PROTEIN-RELATED"/>
    <property type="match status" value="1"/>
</dbReference>
<evidence type="ECO:0000259" key="24">
    <source>
        <dbReference type="PROSITE" id="PS50011"/>
    </source>
</evidence>
<comment type="similarity">
    <text evidence="3">Belongs to the protein kinase superfamily. Ser/Thr protein kinase family.</text>
</comment>
<evidence type="ECO:0000256" key="23">
    <source>
        <dbReference type="SAM" id="Phobius"/>
    </source>
</evidence>
<evidence type="ECO:0000256" key="11">
    <source>
        <dbReference type="ARBA" id="ARBA00022729"/>
    </source>
</evidence>
<evidence type="ECO:0000256" key="18">
    <source>
        <dbReference type="ARBA" id="ARBA00023170"/>
    </source>
</evidence>
<dbReference type="OrthoDB" id="676979at2759"/>
<evidence type="ECO:0000256" key="12">
    <source>
        <dbReference type="ARBA" id="ARBA00022737"/>
    </source>
</evidence>
<dbReference type="InterPro" id="IPR011009">
    <property type="entry name" value="Kinase-like_dom_sf"/>
</dbReference>
<keyword evidence="12" id="KW-0677">Repeat</keyword>
<dbReference type="EC" id="2.7.11.1" evidence="4"/>
<dbReference type="InterPro" id="IPR017441">
    <property type="entry name" value="Protein_kinase_ATP_BS"/>
</dbReference>
<sequence length="1238" mass="138240">MKDLIRNKIIFTLLYLSFQTIVSYIPHKKKKMMNPFTSLFLFSLSVHCFVACLASNTKNITTDEFSLLAFKSLITLDPFNILSNNWSTSSSLCNWVGVTCDEKHNRVHTLNLKNMGLRGTISPNLGNLSFLVILDLSGNSLQGQIPKEIFLLRRLKVLDISYNEFVGEIPTELGDLTELQNLYLGINNFSGLIPQSIHKLSKLEQFDCAINLFQGSIPLVIGQLSRLEVLDLSYNMLSGHIPQSITNLTSLQEMYLSSNYFSGEIPKGILGDLSQLRTMELDNNQLSGNISSILKFNNSLLQDFNLGYNNLSGNLPSNICQGLPNLRYLNLYYNELSGDMPTIWHQCEVLDELELSYNSFNKGPMPLGIRNMTKLRYLHLCGNNLEGNIPSLYNMTSLRVVRFDENYLNGSLPNDFFNQLPKLENFTLYSNQFQGSIPQSIGNCSSLIFLGLAGNFFTGSLPKEIGYVDQLKFLILANNSFSGSIPSKLFNMSKLTYLHLEQNYFSGIIPSNKGYTLPSLQQLHLSLNNFVGNIPINICNASNLIQFQVSYNSFSGTLPNAFGNLRFLEGFLINDNDLIIHDSLQLFTSLTNSRYLKYLDVSRNHIHSNLPKSIGNLTLVSFGADSCGIDGNIPLEIGNMTNLLSLNLNGNNLNGSIPRTFKELHKLQVLDLGYNGLQGSFIEELCEIESLSELNLENNKLSGVLPKCMVKMTSLRKLHIGSNSLNSRIPSSLWSLKDILEVNFSSNNFIGNLPLEIGNLRAIVLLDLSRNYFSSNIPTTISFLKTLQTLSLAHNKLYGSIPTSFDDMASLISLDLSQNLLTGVIPKSLASLRYLQYINFSYNSLQGEIPDGGQFKTFTAQSFMNNEALCGDPRLHVPPCVKQVKKRSTTKKLLIKILLPLIVFVSTILVVGCIILVKHKRKKVENNVERGLSTLGAPRRISYYELVKATNGLNESNLLGRGSFGSVYQGKLPDGQMIAVKVIDLHSEAKSRSFDAECNAMRNLRHRNLVKIISSCSNLDFKALVMEFMSNGSVDKWLYSDNYCLNFLQRLNIMIDVAYALEYLHHGSSVQVVHCDLKPTNVLLDENMVAHVSDFGIAKLLDEGQSKTHTQTLATLGYLAPEYGSKGIVSMKGDVYSYGIMLMEIFTRRKPTDDMFVGELSLKTWISESLPNSIMEVVDSNLVQQNGEQVDDILTYMSSIFGLALNCCQYSPEARINMTDVISSLTKIKTLVLGASEV</sequence>
<evidence type="ECO:0000313" key="26">
    <source>
        <dbReference type="RefSeq" id="XP_004509927.2"/>
    </source>
</evidence>
<evidence type="ECO:0000256" key="20">
    <source>
        <dbReference type="ARBA" id="ARBA00047899"/>
    </source>
</evidence>
<dbReference type="FunFam" id="3.80.10.10:FF:000101">
    <property type="entry name" value="LRR receptor-like serine/threonine-protein kinase ERECTA"/>
    <property type="match status" value="1"/>
</dbReference>
<dbReference type="PROSITE" id="PS50011">
    <property type="entry name" value="PROTEIN_KINASE_DOM"/>
    <property type="match status" value="1"/>
</dbReference>
<dbReference type="InterPro" id="IPR008271">
    <property type="entry name" value="Ser/Thr_kinase_AS"/>
</dbReference>
<keyword evidence="25" id="KW-1185">Reference proteome</keyword>
<dbReference type="PaxDb" id="3827-XP_004509927.1"/>
<dbReference type="Pfam" id="PF07714">
    <property type="entry name" value="PK_Tyr_Ser-Thr"/>
    <property type="match status" value="1"/>
</dbReference>
<gene>
    <name evidence="26" type="primary">LOC101502807</name>
</gene>
<dbReference type="GO" id="GO:0004674">
    <property type="term" value="F:protein serine/threonine kinase activity"/>
    <property type="evidence" value="ECO:0007669"/>
    <property type="project" value="UniProtKB-KW"/>
</dbReference>
<dbReference type="Pfam" id="PF08263">
    <property type="entry name" value="LRRNT_2"/>
    <property type="match status" value="1"/>
</dbReference>
<dbReference type="SMART" id="SM00369">
    <property type="entry name" value="LRR_TYP"/>
    <property type="match status" value="15"/>
</dbReference>
<keyword evidence="10 23" id="KW-0812">Transmembrane</keyword>
<keyword evidence="16 23" id="KW-1133">Transmembrane helix</keyword>
<dbReference type="PROSITE" id="PS00107">
    <property type="entry name" value="PROTEIN_KINASE_ATP"/>
    <property type="match status" value="1"/>
</dbReference>
<dbReference type="RefSeq" id="XP_004509927.2">
    <property type="nucleotide sequence ID" value="XM_004509870.3"/>
</dbReference>
<dbReference type="FunFam" id="3.30.200.20:FF:000661">
    <property type="entry name" value="Serine-threonine protein kinase plant-type"/>
    <property type="match status" value="1"/>
</dbReference>
<evidence type="ECO:0000256" key="6">
    <source>
        <dbReference type="ARBA" id="ARBA00022527"/>
    </source>
</evidence>
<dbReference type="InterPro" id="IPR055414">
    <property type="entry name" value="LRR_R13L4/SHOC2-like"/>
</dbReference>
<feature type="transmembrane region" description="Helical" evidence="23">
    <location>
        <begin position="893"/>
        <end position="917"/>
    </location>
</feature>
<keyword evidence="19" id="KW-0325">Glycoprotein</keyword>
<keyword evidence="9" id="KW-0808">Transferase</keyword>
<dbReference type="Pfam" id="PF23598">
    <property type="entry name" value="LRR_14"/>
    <property type="match status" value="1"/>
</dbReference>
<dbReference type="InterPro" id="IPR000719">
    <property type="entry name" value="Prot_kinase_dom"/>
</dbReference>
<comment type="subcellular location">
    <subcellularLocation>
        <location evidence="1">Cell membrane</location>
        <topology evidence="1">Single-pass membrane protein</topology>
    </subcellularLocation>
    <subcellularLocation>
        <location evidence="2">Membrane</location>
        <topology evidence="2">Single-pass type I membrane protein</topology>
    </subcellularLocation>
</comment>
<evidence type="ECO:0000256" key="3">
    <source>
        <dbReference type="ARBA" id="ARBA00008684"/>
    </source>
</evidence>
<evidence type="ECO:0000256" key="8">
    <source>
        <dbReference type="ARBA" id="ARBA00022614"/>
    </source>
</evidence>
<evidence type="ECO:0000256" key="4">
    <source>
        <dbReference type="ARBA" id="ARBA00012513"/>
    </source>
</evidence>
<dbReference type="SMART" id="SM00220">
    <property type="entry name" value="S_TKc"/>
    <property type="match status" value="1"/>
</dbReference>
<keyword evidence="6" id="KW-0723">Serine/threonine-protein kinase</keyword>
<evidence type="ECO:0000256" key="17">
    <source>
        <dbReference type="ARBA" id="ARBA00023136"/>
    </source>
</evidence>
<keyword evidence="13 22" id="KW-0547">Nucleotide-binding</keyword>
<proteinExistence type="inferred from homology"/>
<dbReference type="Proteomes" id="UP000087171">
    <property type="component" value="Chromosome Ca7"/>
</dbReference>
<feature type="binding site" evidence="22">
    <location>
        <position position="981"/>
    </location>
    <ligand>
        <name>ATP</name>
        <dbReference type="ChEBI" id="CHEBI:30616"/>
    </ligand>
</feature>
<evidence type="ECO:0000256" key="2">
    <source>
        <dbReference type="ARBA" id="ARBA00004479"/>
    </source>
</evidence>
<organism evidence="25 26">
    <name type="scientific">Cicer arietinum</name>
    <name type="common">Chickpea</name>
    <name type="synonym">Garbanzo</name>
    <dbReference type="NCBI Taxonomy" id="3827"/>
    <lineage>
        <taxon>Eukaryota</taxon>
        <taxon>Viridiplantae</taxon>
        <taxon>Streptophyta</taxon>
        <taxon>Embryophyta</taxon>
        <taxon>Tracheophyta</taxon>
        <taxon>Spermatophyta</taxon>
        <taxon>Magnoliopsida</taxon>
        <taxon>eudicotyledons</taxon>
        <taxon>Gunneridae</taxon>
        <taxon>Pentapetalae</taxon>
        <taxon>rosids</taxon>
        <taxon>fabids</taxon>
        <taxon>Fabales</taxon>
        <taxon>Fabaceae</taxon>
        <taxon>Papilionoideae</taxon>
        <taxon>50 kb inversion clade</taxon>
        <taxon>NPAAA clade</taxon>
        <taxon>Hologalegina</taxon>
        <taxon>IRL clade</taxon>
        <taxon>Cicereae</taxon>
        <taxon>Cicer</taxon>
    </lineage>
</organism>
<dbReference type="SMART" id="SM00365">
    <property type="entry name" value="LRR_SD22"/>
    <property type="match status" value="4"/>
</dbReference>
<dbReference type="GO" id="GO:0005524">
    <property type="term" value="F:ATP binding"/>
    <property type="evidence" value="ECO:0007669"/>
    <property type="project" value="UniProtKB-UniRule"/>
</dbReference>
<dbReference type="KEGG" id="cam:101502807"/>
<keyword evidence="11" id="KW-0732">Signal</keyword>
<dbReference type="InterPro" id="IPR003591">
    <property type="entry name" value="Leu-rich_rpt_typical-subtyp"/>
</dbReference>
<keyword evidence="8" id="KW-0433">Leucine-rich repeat</keyword>
<evidence type="ECO:0000256" key="16">
    <source>
        <dbReference type="ARBA" id="ARBA00022989"/>
    </source>
</evidence>
<dbReference type="InterPro" id="IPR013210">
    <property type="entry name" value="LRR_N_plant-typ"/>
</dbReference>
<dbReference type="PROSITE" id="PS00108">
    <property type="entry name" value="PROTEIN_KINASE_ST"/>
    <property type="match status" value="1"/>
</dbReference>
<keyword evidence="18" id="KW-0675">Receptor</keyword>
<dbReference type="Pfam" id="PF00560">
    <property type="entry name" value="LRR_1"/>
    <property type="match status" value="6"/>
</dbReference>
<dbReference type="SUPFAM" id="SSF56112">
    <property type="entry name" value="Protein kinase-like (PK-like)"/>
    <property type="match status" value="1"/>
</dbReference>
<evidence type="ECO:0000256" key="15">
    <source>
        <dbReference type="ARBA" id="ARBA00022840"/>
    </source>
</evidence>
<dbReference type="Gene3D" id="1.10.510.10">
    <property type="entry name" value="Transferase(Phosphotransferase) domain 1"/>
    <property type="match status" value="1"/>
</dbReference>
<protein>
    <recommendedName>
        <fullName evidence="4">non-specific serine/threonine protein kinase</fullName>
        <ecNumber evidence="4">2.7.11.1</ecNumber>
    </recommendedName>
</protein>
<accession>A0A1S2YU23</accession>
<reference evidence="25" key="1">
    <citation type="journal article" date="2013" name="Nat. Biotechnol.">
        <title>Draft genome sequence of chickpea (Cicer arietinum) provides a resource for trait improvement.</title>
        <authorList>
            <person name="Varshney R.K."/>
            <person name="Song C."/>
            <person name="Saxena R.K."/>
            <person name="Azam S."/>
            <person name="Yu S."/>
            <person name="Sharpe A.G."/>
            <person name="Cannon S."/>
            <person name="Baek J."/>
            <person name="Rosen B.D."/>
            <person name="Tar'an B."/>
            <person name="Millan T."/>
            <person name="Zhang X."/>
            <person name="Ramsay L.D."/>
            <person name="Iwata A."/>
            <person name="Wang Y."/>
            <person name="Nelson W."/>
            <person name="Farmer A.D."/>
            <person name="Gaur P.M."/>
            <person name="Soderlund C."/>
            <person name="Penmetsa R.V."/>
            <person name="Xu C."/>
            <person name="Bharti A.K."/>
            <person name="He W."/>
            <person name="Winter P."/>
            <person name="Zhao S."/>
            <person name="Hane J.K."/>
            <person name="Carrasquilla-Garcia N."/>
            <person name="Condie J.A."/>
            <person name="Upadhyaya H.D."/>
            <person name="Luo M.C."/>
            <person name="Thudi M."/>
            <person name="Gowda C.L."/>
            <person name="Singh N.P."/>
            <person name="Lichtenzveig J."/>
            <person name="Gali K.K."/>
            <person name="Rubio J."/>
            <person name="Nadarajan N."/>
            <person name="Dolezel J."/>
            <person name="Bansal K.C."/>
            <person name="Xu X."/>
            <person name="Edwards D."/>
            <person name="Zhang G."/>
            <person name="Kahl G."/>
            <person name="Gil J."/>
            <person name="Singh K.B."/>
            <person name="Datta S.K."/>
            <person name="Jackson S.A."/>
            <person name="Wang J."/>
            <person name="Cook D.R."/>
        </authorList>
    </citation>
    <scope>NUCLEOTIDE SEQUENCE [LARGE SCALE GENOMIC DNA]</scope>
    <source>
        <strain evidence="25">cv. CDC Frontier</strain>
    </source>
</reference>
<evidence type="ECO:0000256" key="7">
    <source>
        <dbReference type="ARBA" id="ARBA00022553"/>
    </source>
</evidence>
<keyword evidence="15 22" id="KW-0067">ATP-binding</keyword>
<dbReference type="InterPro" id="IPR001245">
    <property type="entry name" value="Ser-Thr/Tyr_kinase_cat_dom"/>
</dbReference>
<comment type="catalytic activity">
    <reaction evidence="21">
        <text>L-seryl-[protein] + ATP = O-phospho-L-seryl-[protein] + ADP + H(+)</text>
        <dbReference type="Rhea" id="RHEA:17989"/>
        <dbReference type="Rhea" id="RHEA-COMP:9863"/>
        <dbReference type="Rhea" id="RHEA-COMP:11604"/>
        <dbReference type="ChEBI" id="CHEBI:15378"/>
        <dbReference type="ChEBI" id="CHEBI:29999"/>
        <dbReference type="ChEBI" id="CHEBI:30616"/>
        <dbReference type="ChEBI" id="CHEBI:83421"/>
        <dbReference type="ChEBI" id="CHEBI:456216"/>
        <dbReference type="EC" id="2.7.11.1"/>
    </reaction>
</comment>
<dbReference type="InterPro" id="IPR001611">
    <property type="entry name" value="Leu-rich_rpt"/>
</dbReference>
<evidence type="ECO:0000256" key="1">
    <source>
        <dbReference type="ARBA" id="ARBA00004162"/>
    </source>
</evidence>
<dbReference type="eggNOG" id="ENOG502QPYS">
    <property type="taxonomic scope" value="Eukaryota"/>
</dbReference>
<dbReference type="Gene3D" id="3.30.200.20">
    <property type="entry name" value="Phosphorylase Kinase, domain 1"/>
    <property type="match status" value="1"/>
</dbReference>
<dbReference type="InterPro" id="IPR032675">
    <property type="entry name" value="LRR_dom_sf"/>
</dbReference>
<keyword evidence="7" id="KW-0597">Phosphoprotein</keyword>
<dbReference type="AlphaFoldDB" id="A0A1S2YU23"/>
<dbReference type="GO" id="GO:0005886">
    <property type="term" value="C:plasma membrane"/>
    <property type="evidence" value="ECO:0007669"/>
    <property type="project" value="UniProtKB-SubCell"/>
</dbReference>
<evidence type="ECO:0000256" key="19">
    <source>
        <dbReference type="ARBA" id="ARBA00023180"/>
    </source>
</evidence>
<dbReference type="Gene3D" id="3.80.10.10">
    <property type="entry name" value="Ribonuclease Inhibitor"/>
    <property type="match status" value="4"/>
</dbReference>
<keyword evidence="14" id="KW-0418">Kinase</keyword>
<feature type="domain" description="Protein kinase" evidence="24">
    <location>
        <begin position="953"/>
        <end position="1232"/>
    </location>
</feature>
<evidence type="ECO:0000256" key="5">
    <source>
        <dbReference type="ARBA" id="ARBA00022475"/>
    </source>
</evidence>
<dbReference type="SUPFAM" id="SSF52058">
    <property type="entry name" value="L domain-like"/>
    <property type="match status" value="1"/>
</dbReference>
<dbReference type="FunFam" id="3.80.10.10:FF:000095">
    <property type="entry name" value="LRR receptor-like serine/threonine-protein kinase GSO1"/>
    <property type="match status" value="2"/>
</dbReference>
<dbReference type="SUPFAM" id="SSF52047">
    <property type="entry name" value="RNI-like"/>
    <property type="match status" value="1"/>
</dbReference>
<evidence type="ECO:0000256" key="10">
    <source>
        <dbReference type="ARBA" id="ARBA00022692"/>
    </source>
</evidence>
<evidence type="ECO:0000313" key="25">
    <source>
        <dbReference type="Proteomes" id="UP000087171"/>
    </source>
</evidence>